<reference evidence="8 9" key="1">
    <citation type="journal article" date="2019" name="Commun. Biol.">
        <title>The bagworm genome reveals a unique fibroin gene that provides high tensile strength.</title>
        <authorList>
            <person name="Kono N."/>
            <person name="Nakamura H."/>
            <person name="Ohtoshi R."/>
            <person name="Tomita M."/>
            <person name="Numata K."/>
            <person name="Arakawa K."/>
        </authorList>
    </citation>
    <scope>NUCLEOTIDE SEQUENCE [LARGE SCALE GENOMIC DNA]</scope>
</reference>
<dbReference type="PANTHER" id="PTHR12221:SF6">
    <property type="entry name" value="PESCADILLO HOMOLOG"/>
    <property type="match status" value="1"/>
</dbReference>
<evidence type="ECO:0000313" key="8">
    <source>
        <dbReference type="EMBL" id="GBP27944.1"/>
    </source>
</evidence>
<dbReference type="Pfam" id="PF16589">
    <property type="entry name" value="BRCT_2"/>
    <property type="match status" value="1"/>
</dbReference>
<protein>
    <recommendedName>
        <fullName evidence="4">Pescadillo homolog</fullName>
    </recommendedName>
</protein>
<dbReference type="Proteomes" id="UP000299102">
    <property type="component" value="Unassembled WGS sequence"/>
</dbReference>
<dbReference type="Gene3D" id="3.40.50.10190">
    <property type="entry name" value="BRCT domain"/>
    <property type="match status" value="1"/>
</dbReference>
<comment type="subcellular location">
    <subcellularLocation>
        <location evidence="4">Nucleus</location>
        <location evidence="4">Nucleolus</location>
    </subcellularLocation>
    <subcellularLocation>
        <location evidence="4">Nucleus</location>
        <location evidence="4">Nucleoplasm</location>
    </subcellularLocation>
</comment>
<feature type="compositionally biased region" description="Basic and acidic residues" evidence="5">
    <location>
        <begin position="531"/>
        <end position="541"/>
    </location>
</feature>
<dbReference type="GO" id="GO:0000463">
    <property type="term" value="P:maturation of LSU-rRNA from tricistronic rRNA transcript (SSU-rRNA, 5.8S rRNA, LSU-rRNA)"/>
    <property type="evidence" value="ECO:0007669"/>
    <property type="project" value="UniProtKB-UniRule"/>
</dbReference>
<evidence type="ECO:0000256" key="2">
    <source>
        <dbReference type="ARBA" id="ARBA00022552"/>
    </source>
</evidence>
<evidence type="ECO:0000256" key="1">
    <source>
        <dbReference type="ARBA" id="ARBA00022517"/>
    </source>
</evidence>
<dbReference type="GO" id="GO:0030687">
    <property type="term" value="C:preribosome, large subunit precursor"/>
    <property type="evidence" value="ECO:0007669"/>
    <property type="project" value="UniProtKB-UniRule"/>
</dbReference>
<keyword evidence="1 4" id="KW-0690">Ribosome biogenesis</keyword>
<feature type="compositionally biased region" description="Acidic residues" evidence="5">
    <location>
        <begin position="585"/>
        <end position="598"/>
    </location>
</feature>
<dbReference type="GO" id="GO:0003723">
    <property type="term" value="F:RNA binding"/>
    <property type="evidence" value="ECO:0007669"/>
    <property type="project" value="TreeGrafter"/>
</dbReference>
<sequence>MSGRMWRPAVWALVLLSTLAPSRADGHIGCLFSASLCVEGAEWCDDSEFCLKMKRFSHIFIRDSTESTLSSLYALRFCVRKMYPDLRRRARGWLPLPEVRKENWSDLMEEIMPTHQTFWKVTKALKSEGYILTPPLNRSNNSITLDDTNTQLEKYGVEKEEKGTFSNLFKLVYNARVYQQKVRQARAMKEYSRMKKYLRDYPEINIDHIVKERYPSFVDALRDLDDCLTLCFLFSTFPSLSRVPRHQSLLCRRLTVEFMHAVIAAKALRKVFVSVKGYYYQVEFEGQTITWIVPHHFSFQPQSKDEVDFKIMSTFVEFYTMMLGFVNFKLYHSLNLVYPPKLPTTFSADDKVMIDENTYVAERIAAMNVSLSRISGSNEVDDTPEMDIFPTEDNDPQKLEEVKLEAEKVKKLKTLFKGLKFFLNREVPREPLVFIIRCFGGEVSWDHNMYVGATFAETDETINYQIVDRPSMEKQYLSRYYVQPQWIFDSVNARTLLPINKYLIGATLPPHLSPFIDKIKDQVYIPPEQRALNDPDFKPFNDDEGSGSDIEEASDEDQEQTKKESDSDDIGADEELTRQYKREVEDDSSSEDDKEIDDQNPSKKNIAKEKKKSMAVTIGVPHKENPYQKQIEDKQAFRLREKLVRKKHRNLYKSMKAGQEKRKKEIWLLRKKRRLHEEKVKEEKKADKRKRLLQAVCE</sequence>
<keyword evidence="6" id="KW-0732">Signal</keyword>
<organism evidence="8 9">
    <name type="scientific">Eumeta variegata</name>
    <name type="common">Bagworm moth</name>
    <name type="synonym">Eumeta japonica</name>
    <dbReference type="NCBI Taxonomy" id="151549"/>
    <lineage>
        <taxon>Eukaryota</taxon>
        <taxon>Metazoa</taxon>
        <taxon>Ecdysozoa</taxon>
        <taxon>Arthropoda</taxon>
        <taxon>Hexapoda</taxon>
        <taxon>Insecta</taxon>
        <taxon>Pterygota</taxon>
        <taxon>Neoptera</taxon>
        <taxon>Endopterygota</taxon>
        <taxon>Lepidoptera</taxon>
        <taxon>Glossata</taxon>
        <taxon>Ditrysia</taxon>
        <taxon>Tineoidea</taxon>
        <taxon>Psychidae</taxon>
        <taxon>Oiketicinae</taxon>
        <taxon>Eumeta</taxon>
    </lineage>
</organism>
<dbReference type="GO" id="GO:0070545">
    <property type="term" value="C:PeBoW complex"/>
    <property type="evidence" value="ECO:0007669"/>
    <property type="project" value="TreeGrafter"/>
</dbReference>
<feature type="chain" id="PRO_5020023633" description="Pescadillo homolog" evidence="6">
    <location>
        <begin position="25"/>
        <end position="698"/>
    </location>
</feature>
<dbReference type="SMART" id="SM00292">
    <property type="entry name" value="BRCT"/>
    <property type="match status" value="1"/>
</dbReference>
<dbReference type="FunFam" id="3.40.50.10190:FF:000002">
    <property type="entry name" value="Pescadillo homolog"/>
    <property type="match status" value="1"/>
</dbReference>
<dbReference type="GO" id="GO:0005654">
    <property type="term" value="C:nucleoplasm"/>
    <property type="evidence" value="ECO:0007669"/>
    <property type="project" value="UniProtKB-SubCell"/>
</dbReference>
<gene>
    <name evidence="8" type="ORF">EVAR_83573_1</name>
</gene>
<feature type="compositionally biased region" description="Acidic residues" evidence="5">
    <location>
        <begin position="542"/>
        <end position="558"/>
    </location>
</feature>
<dbReference type="EMBL" id="BGZK01000201">
    <property type="protein sequence ID" value="GBP27944.1"/>
    <property type="molecule type" value="Genomic_DNA"/>
</dbReference>
<dbReference type="Pfam" id="PF06732">
    <property type="entry name" value="Pescadillo_N"/>
    <property type="match status" value="1"/>
</dbReference>
<dbReference type="GO" id="GO:0043021">
    <property type="term" value="F:ribonucleoprotein complex binding"/>
    <property type="evidence" value="ECO:0007669"/>
    <property type="project" value="UniProtKB-UniRule"/>
</dbReference>
<dbReference type="PANTHER" id="PTHR12221">
    <property type="entry name" value="PESCADILLO - RELATED"/>
    <property type="match status" value="1"/>
</dbReference>
<dbReference type="SUPFAM" id="SSF52113">
    <property type="entry name" value="BRCT domain"/>
    <property type="match status" value="1"/>
</dbReference>
<dbReference type="OrthoDB" id="10264910at2759"/>
<comment type="caution">
    <text evidence="8">The sequence shown here is derived from an EMBL/GenBank/DDBJ whole genome shotgun (WGS) entry which is preliminary data.</text>
</comment>
<feature type="compositionally biased region" description="Basic and acidic residues" evidence="5">
    <location>
        <begin position="575"/>
        <end position="584"/>
    </location>
</feature>
<feature type="signal peptide" evidence="6">
    <location>
        <begin position="1"/>
        <end position="24"/>
    </location>
</feature>
<dbReference type="STRING" id="151549.A0A4C1UQ25"/>
<evidence type="ECO:0000256" key="3">
    <source>
        <dbReference type="ARBA" id="ARBA00023242"/>
    </source>
</evidence>
<feature type="domain" description="BRCT" evidence="7">
    <location>
        <begin position="411"/>
        <end position="504"/>
    </location>
</feature>
<dbReference type="InterPro" id="IPR001357">
    <property type="entry name" value="BRCT_dom"/>
</dbReference>
<evidence type="ECO:0000259" key="7">
    <source>
        <dbReference type="PROSITE" id="PS50172"/>
    </source>
</evidence>
<keyword evidence="9" id="KW-1185">Reference proteome</keyword>
<dbReference type="CDD" id="cd17709">
    <property type="entry name" value="BRCT_pescadillo_like"/>
    <property type="match status" value="1"/>
</dbReference>
<keyword evidence="3 4" id="KW-0539">Nucleus</keyword>
<evidence type="ECO:0000256" key="5">
    <source>
        <dbReference type="SAM" id="MobiDB-lite"/>
    </source>
</evidence>
<evidence type="ECO:0000313" key="9">
    <source>
        <dbReference type="Proteomes" id="UP000299102"/>
    </source>
</evidence>
<feature type="compositionally biased region" description="Basic and acidic residues" evidence="5">
    <location>
        <begin position="621"/>
        <end position="633"/>
    </location>
</feature>
<comment type="similarity">
    <text evidence="4">Belongs to the pescadillo family.</text>
</comment>
<dbReference type="HAMAP" id="MF_03028">
    <property type="entry name" value="Pescadillo"/>
    <property type="match status" value="1"/>
</dbReference>
<dbReference type="GO" id="GO:0000466">
    <property type="term" value="P:maturation of 5.8S rRNA from tricistronic rRNA transcript (SSU-rRNA, 5.8S rRNA, LSU-rRNA)"/>
    <property type="evidence" value="ECO:0007669"/>
    <property type="project" value="UniProtKB-UniRule"/>
</dbReference>
<name>A0A4C1UQ25_EUMVA</name>
<evidence type="ECO:0000256" key="6">
    <source>
        <dbReference type="SAM" id="SignalP"/>
    </source>
</evidence>
<keyword evidence="2 4" id="KW-0698">rRNA processing</keyword>
<dbReference type="AlphaFoldDB" id="A0A4C1UQ25"/>
<dbReference type="InterPro" id="IPR036420">
    <property type="entry name" value="BRCT_dom_sf"/>
</dbReference>
<accession>A0A4C1UQ25</accession>
<dbReference type="PROSITE" id="PS50172">
    <property type="entry name" value="BRCT"/>
    <property type="match status" value="1"/>
</dbReference>
<proteinExistence type="inferred from homology"/>
<comment type="function">
    <text evidence="4">Required for maturation of ribosomal RNAs and formation of the large ribosomal subunit.</text>
</comment>
<feature type="region of interest" description="Disordered" evidence="5">
    <location>
        <begin position="530"/>
        <end position="633"/>
    </location>
</feature>
<dbReference type="InterPro" id="IPR010613">
    <property type="entry name" value="PES"/>
</dbReference>
<evidence type="ECO:0000256" key="4">
    <source>
        <dbReference type="HAMAP-Rule" id="MF_03028"/>
    </source>
</evidence>